<dbReference type="EMBL" id="JAUOQO010000005">
    <property type="protein sequence ID" value="MDO6573990.1"/>
    <property type="molecule type" value="Genomic_DNA"/>
</dbReference>
<proteinExistence type="predicted"/>
<dbReference type="RefSeq" id="WP_017637149.1">
    <property type="nucleotide sequence ID" value="NZ_JAUOQO010000005.1"/>
</dbReference>
<gene>
    <name evidence="1" type="ORF">Q4528_07445</name>
</gene>
<protein>
    <submittedName>
        <fullName evidence="1">Uncharacterized protein</fullName>
    </submittedName>
</protein>
<keyword evidence="2" id="KW-1185">Reference proteome</keyword>
<evidence type="ECO:0000313" key="2">
    <source>
        <dbReference type="Proteomes" id="UP001170310"/>
    </source>
</evidence>
<comment type="caution">
    <text evidence="1">The sequence shown here is derived from an EMBL/GenBank/DDBJ whole genome shotgun (WGS) entry which is preliminary data.</text>
</comment>
<name>A0AAW7YTK1_9STAP</name>
<reference evidence="1" key="1">
    <citation type="submission" date="2023-07" db="EMBL/GenBank/DDBJ databases">
        <title>Genome content predicts the carbon catabolic preferences of heterotrophic bacteria.</title>
        <authorList>
            <person name="Gralka M."/>
        </authorList>
    </citation>
    <scope>NUCLEOTIDE SEQUENCE</scope>
    <source>
        <strain evidence="1">E2R20</strain>
    </source>
</reference>
<organism evidence="1 2">
    <name type="scientific">Staphylococcus pasteuri_A</name>
    <dbReference type="NCBI Taxonomy" id="3062664"/>
    <lineage>
        <taxon>Bacteria</taxon>
        <taxon>Bacillati</taxon>
        <taxon>Bacillota</taxon>
        <taxon>Bacilli</taxon>
        <taxon>Bacillales</taxon>
        <taxon>Staphylococcaceae</taxon>
        <taxon>Staphylococcus</taxon>
    </lineage>
</organism>
<evidence type="ECO:0000313" key="1">
    <source>
        <dbReference type="EMBL" id="MDO6573990.1"/>
    </source>
</evidence>
<dbReference type="Proteomes" id="UP001170310">
    <property type="component" value="Unassembled WGS sequence"/>
</dbReference>
<dbReference type="AlphaFoldDB" id="A0AAW7YTK1"/>
<sequence>MLKQKHDNHLYSSLKHCNAFLSRREDFRNTTQLDVQENESTVSKFQKEMNYNAFEHTSDIFKKAKENLRTKGEL</sequence>
<accession>A0AAW7YTK1</accession>